<dbReference type="Proteomes" id="UP001464923">
    <property type="component" value="Unassembled WGS sequence"/>
</dbReference>
<sequence length="175" mass="18737">MTHIVLSAETTVSAPADAVWAVLADYARDPQWRRGVRSMVPTPAGPVRTGTTTREVLRAAGRTTHNDGVVTEVAPGRRFTWRTTAGVEAEGARDVEPLPGGTCRVRLELRVRPPGLLRLAPGPLRRLLARGLRGDLTRLRALVESGPVPDGSGQEARTKNSSALPSGSLNDRARP</sequence>
<dbReference type="InterPro" id="IPR023393">
    <property type="entry name" value="START-like_dom_sf"/>
</dbReference>
<feature type="compositionally biased region" description="Polar residues" evidence="1">
    <location>
        <begin position="159"/>
        <end position="169"/>
    </location>
</feature>
<keyword evidence="3" id="KW-1185">Reference proteome</keyword>
<evidence type="ECO:0000313" key="2">
    <source>
        <dbReference type="EMBL" id="MEQ3540580.1"/>
    </source>
</evidence>
<dbReference type="RefSeq" id="WP_345644542.1">
    <property type="nucleotide sequence ID" value="NZ_BAABLY010000025.1"/>
</dbReference>
<dbReference type="Pfam" id="PF10604">
    <property type="entry name" value="Polyketide_cyc2"/>
    <property type="match status" value="1"/>
</dbReference>
<name>A0ABV1JX84_9PSEU</name>
<dbReference type="EMBL" id="JBEDNP010000010">
    <property type="protein sequence ID" value="MEQ3540580.1"/>
    <property type="molecule type" value="Genomic_DNA"/>
</dbReference>
<reference evidence="2 3" key="1">
    <citation type="submission" date="2024-03" db="EMBL/GenBank/DDBJ databases">
        <title>Draft genome sequence of Pseudonocardia tropica JCM 19149.</title>
        <authorList>
            <person name="Butdee W."/>
            <person name="Duangmal K."/>
        </authorList>
    </citation>
    <scope>NUCLEOTIDE SEQUENCE [LARGE SCALE GENOMIC DNA]</scope>
    <source>
        <strain evidence="2 3">JCM 19149</strain>
    </source>
</reference>
<evidence type="ECO:0000313" key="3">
    <source>
        <dbReference type="Proteomes" id="UP001464923"/>
    </source>
</evidence>
<gene>
    <name evidence="2" type="ORF">WHI96_17330</name>
</gene>
<accession>A0ABV1JX84</accession>
<dbReference type="InterPro" id="IPR019587">
    <property type="entry name" value="Polyketide_cyclase/dehydratase"/>
</dbReference>
<proteinExistence type="predicted"/>
<organism evidence="2 3">
    <name type="scientific">Pseudonocardia tropica</name>
    <dbReference type="NCBI Taxonomy" id="681289"/>
    <lineage>
        <taxon>Bacteria</taxon>
        <taxon>Bacillati</taxon>
        <taxon>Actinomycetota</taxon>
        <taxon>Actinomycetes</taxon>
        <taxon>Pseudonocardiales</taxon>
        <taxon>Pseudonocardiaceae</taxon>
        <taxon>Pseudonocardia</taxon>
    </lineage>
</organism>
<protein>
    <submittedName>
        <fullName evidence="2">SRPBCC family protein</fullName>
    </submittedName>
</protein>
<dbReference type="Gene3D" id="3.30.530.20">
    <property type="match status" value="1"/>
</dbReference>
<feature type="region of interest" description="Disordered" evidence="1">
    <location>
        <begin position="144"/>
        <end position="175"/>
    </location>
</feature>
<evidence type="ECO:0000256" key="1">
    <source>
        <dbReference type="SAM" id="MobiDB-lite"/>
    </source>
</evidence>
<dbReference type="SUPFAM" id="SSF55961">
    <property type="entry name" value="Bet v1-like"/>
    <property type="match status" value="1"/>
</dbReference>
<comment type="caution">
    <text evidence="2">The sequence shown here is derived from an EMBL/GenBank/DDBJ whole genome shotgun (WGS) entry which is preliminary data.</text>
</comment>